<protein>
    <recommendedName>
        <fullName evidence="2">DUF4283 domain-containing protein</fullName>
    </recommendedName>
</protein>
<name>A0A2G5CL98_AQUCA</name>
<dbReference type="InterPro" id="IPR025558">
    <property type="entry name" value="DUF4283"/>
</dbReference>
<feature type="domain" description="DUF4283" evidence="2">
    <location>
        <begin position="130"/>
        <end position="209"/>
    </location>
</feature>
<dbReference type="Pfam" id="PF14111">
    <property type="entry name" value="DUF4283"/>
    <property type="match status" value="1"/>
</dbReference>
<dbReference type="InParanoid" id="A0A2G5CL98"/>
<reference evidence="3 4" key="1">
    <citation type="submission" date="2017-09" db="EMBL/GenBank/DDBJ databases">
        <title>WGS assembly of Aquilegia coerulea Goldsmith.</title>
        <authorList>
            <person name="Hodges S."/>
            <person name="Kramer E."/>
            <person name="Nordborg M."/>
            <person name="Tomkins J."/>
            <person name="Borevitz J."/>
            <person name="Derieg N."/>
            <person name="Yan J."/>
            <person name="Mihaltcheva S."/>
            <person name="Hayes R.D."/>
            <person name="Rokhsar D."/>
        </authorList>
    </citation>
    <scope>NUCLEOTIDE SEQUENCE [LARGE SCALE GENOMIC DNA]</scope>
    <source>
        <strain evidence="4">cv. Goldsmith</strain>
    </source>
</reference>
<dbReference type="EMBL" id="KZ305063">
    <property type="protein sequence ID" value="PIA32092.1"/>
    <property type="molecule type" value="Genomic_DNA"/>
</dbReference>
<dbReference type="AlphaFoldDB" id="A0A2G5CL98"/>
<dbReference type="STRING" id="218851.A0A2G5CL98"/>
<evidence type="ECO:0000313" key="4">
    <source>
        <dbReference type="Proteomes" id="UP000230069"/>
    </source>
</evidence>
<organism evidence="3 4">
    <name type="scientific">Aquilegia coerulea</name>
    <name type="common">Rocky mountain columbine</name>
    <dbReference type="NCBI Taxonomy" id="218851"/>
    <lineage>
        <taxon>Eukaryota</taxon>
        <taxon>Viridiplantae</taxon>
        <taxon>Streptophyta</taxon>
        <taxon>Embryophyta</taxon>
        <taxon>Tracheophyta</taxon>
        <taxon>Spermatophyta</taxon>
        <taxon>Magnoliopsida</taxon>
        <taxon>Ranunculales</taxon>
        <taxon>Ranunculaceae</taxon>
        <taxon>Thalictroideae</taxon>
        <taxon>Aquilegia</taxon>
    </lineage>
</organism>
<evidence type="ECO:0000259" key="2">
    <source>
        <dbReference type="Pfam" id="PF14111"/>
    </source>
</evidence>
<evidence type="ECO:0000256" key="1">
    <source>
        <dbReference type="SAM" id="MobiDB-lite"/>
    </source>
</evidence>
<dbReference type="InterPro" id="IPR040256">
    <property type="entry name" value="At4g02000-like"/>
</dbReference>
<feature type="region of interest" description="Disordered" evidence="1">
    <location>
        <begin position="359"/>
        <end position="398"/>
    </location>
</feature>
<proteinExistence type="predicted"/>
<feature type="compositionally biased region" description="Polar residues" evidence="1">
    <location>
        <begin position="359"/>
        <end position="372"/>
    </location>
</feature>
<sequence>MERVNGERAVFYPWEFLDGVSTNVGDACRKVGTVGNLKAVESMTQPNNGVTTISSSSSQTQSAEGDITKTFAQVMGRKSSEEIRDSFIEKIQDDQPQLINVADLPSPSLKGNLSCIKLPQKTLERGRLFCKFCLVGRLDFLKISLEKVRKIPAEIWNPAGGWKIIPLGKGFFMFRLSSEEELVRIWTRGPWKFENQALRLTRWTPKFDTDVQRSSKALVWVKFPKLGQQYWDYEILMSLGKALGDPIGVDKHTIDRDFGYFTSVLVEVDLSKSIPSEIVIEVENGKEFRQAKEVPKLPKFCSHCKALGHSLHECKGLHKAINNKEDNNNKVNNGFVVARKRNRGNNRGAETTTSVVKDKNQVTADQSQTSNAVVVEKSKDQTGPSPKANGEIDPGIGI</sequence>
<dbReference type="PANTHER" id="PTHR31286:SF60">
    <property type="entry name" value="PROTEIN, PUTATIVE-RELATED"/>
    <property type="match status" value="1"/>
</dbReference>
<dbReference type="PANTHER" id="PTHR31286">
    <property type="entry name" value="GLYCINE-RICH CELL WALL STRUCTURAL PROTEIN 1.8-LIKE"/>
    <property type="match status" value="1"/>
</dbReference>
<dbReference type="Proteomes" id="UP000230069">
    <property type="component" value="Unassembled WGS sequence"/>
</dbReference>
<evidence type="ECO:0000313" key="3">
    <source>
        <dbReference type="EMBL" id="PIA32092.1"/>
    </source>
</evidence>
<gene>
    <name evidence="3" type="ORF">AQUCO_04600033v1</name>
</gene>
<keyword evidence="4" id="KW-1185">Reference proteome</keyword>
<dbReference type="OrthoDB" id="1924068at2759"/>
<accession>A0A2G5CL98</accession>